<dbReference type="RefSeq" id="WP_225251146.1">
    <property type="nucleotide sequence ID" value="NZ_JAIWIU010000104.1"/>
</dbReference>
<organism evidence="1 2">
    <name type="scientific">Vibrio tritonius</name>
    <dbReference type="NCBI Taxonomy" id="1435069"/>
    <lineage>
        <taxon>Bacteria</taxon>
        <taxon>Pseudomonadati</taxon>
        <taxon>Pseudomonadota</taxon>
        <taxon>Gammaproteobacteria</taxon>
        <taxon>Vibrionales</taxon>
        <taxon>Vibrionaceae</taxon>
        <taxon>Vibrio</taxon>
    </lineage>
</organism>
<proteinExistence type="predicted"/>
<reference evidence="2" key="1">
    <citation type="submission" date="2023-07" db="EMBL/GenBank/DDBJ databases">
        <title>Molecular identification of indigenous halophilic bacteria isolated from red sea cost, biodegradation of synthetic dyes and assessment of degraded metabolite toxicity.</title>
        <authorList>
            <person name="Chaieb K."/>
            <person name="Altayb H.N."/>
        </authorList>
    </citation>
    <scope>NUCLEOTIDE SEQUENCE [LARGE SCALE GENOMIC DNA]</scope>
    <source>
        <strain evidence="2">K20</strain>
    </source>
</reference>
<dbReference type="Proteomes" id="UP001199044">
    <property type="component" value="Unassembled WGS sequence"/>
</dbReference>
<dbReference type="Gene3D" id="2.160.20.80">
    <property type="entry name" value="E3 ubiquitin-protein ligase SopA"/>
    <property type="match status" value="1"/>
</dbReference>
<protein>
    <submittedName>
        <fullName evidence="1">Pentapeptide repeat-containing protein</fullName>
    </submittedName>
</protein>
<dbReference type="PANTHER" id="PTHR42999">
    <property type="entry name" value="ANTIBIOTIC RESISTANCE PROTEIN MCBG"/>
    <property type="match status" value="1"/>
</dbReference>
<evidence type="ECO:0000313" key="1">
    <source>
        <dbReference type="EMBL" id="MCA2017410.1"/>
    </source>
</evidence>
<comment type="caution">
    <text evidence="1">The sequence shown here is derived from an EMBL/GenBank/DDBJ whole genome shotgun (WGS) entry which is preliminary data.</text>
</comment>
<name>A0ABS7YP12_9VIBR</name>
<dbReference type="InterPro" id="IPR001646">
    <property type="entry name" value="5peptide_repeat"/>
</dbReference>
<gene>
    <name evidence="1" type="ORF">LDJ79_14900</name>
</gene>
<dbReference type="PANTHER" id="PTHR42999:SF1">
    <property type="entry name" value="PENTAPEPTIDE REPEAT-CONTAINING PROTEIN"/>
    <property type="match status" value="1"/>
</dbReference>
<dbReference type="Pfam" id="PF13599">
    <property type="entry name" value="Pentapeptide_4"/>
    <property type="match status" value="1"/>
</dbReference>
<dbReference type="EMBL" id="JAIWIU010000104">
    <property type="protein sequence ID" value="MCA2017410.1"/>
    <property type="molecule type" value="Genomic_DNA"/>
</dbReference>
<dbReference type="InterPro" id="IPR052949">
    <property type="entry name" value="PA_immunity-related"/>
</dbReference>
<dbReference type="SUPFAM" id="SSF141571">
    <property type="entry name" value="Pentapeptide repeat-like"/>
    <property type="match status" value="1"/>
</dbReference>
<keyword evidence="2" id="KW-1185">Reference proteome</keyword>
<evidence type="ECO:0000313" key="2">
    <source>
        <dbReference type="Proteomes" id="UP001199044"/>
    </source>
</evidence>
<accession>A0ABS7YP12</accession>
<sequence>MTHILHHYQAADVQQVSRLIETHGPALKGMRFQRVNFDQQAFLGVHFEQCEFVECSFIEADLSGVHFSDCTFVSTPQACDFTKANLTDVHFTRCDLTYAKWQDVQALGVQLNTCQLGHMIIANANFATDINSQSRFMMHQCDCEGIDLRDLVIDGVNLTQCQWRDIKVNHVVMSHCNFTGSLLNASDAVEWNLSYSDLREADIVNIDQNTTNLAGAYVNEYQANALNLGEQVRIA</sequence>